<dbReference type="AlphaFoldDB" id="A0A518I046"/>
<protein>
    <submittedName>
        <fullName evidence="2">Uncharacterized protein</fullName>
    </submittedName>
</protein>
<feature type="transmembrane region" description="Helical" evidence="1">
    <location>
        <begin position="12"/>
        <end position="33"/>
    </location>
</feature>
<name>A0A518I046_9BACT</name>
<evidence type="ECO:0000313" key="3">
    <source>
        <dbReference type="Proteomes" id="UP000319004"/>
    </source>
</evidence>
<evidence type="ECO:0000313" key="2">
    <source>
        <dbReference type="EMBL" id="QDV46480.1"/>
    </source>
</evidence>
<accession>A0A518I046</accession>
<gene>
    <name evidence="2" type="ORF">Enr13x_63890</name>
</gene>
<evidence type="ECO:0000256" key="1">
    <source>
        <dbReference type="SAM" id="Phobius"/>
    </source>
</evidence>
<feature type="transmembrane region" description="Helical" evidence="1">
    <location>
        <begin position="39"/>
        <end position="63"/>
    </location>
</feature>
<keyword evidence="1" id="KW-0472">Membrane</keyword>
<keyword evidence="3" id="KW-1185">Reference proteome</keyword>
<dbReference type="KEGG" id="snep:Enr13x_63890"/>
<organism evidence="2 3">
    <name type="scientific">Stieleria neptunia</name>
    <dbReference type="NCBI Taxonomy" id="2527979"/>
    <lineage>
        <taxon>Bacteria</taxon>
        <taxon>Pseudomonadati</taxon>
        <taxon>Planctomycetota</taxon>
        <taxon>Planctomycetia</taxon>
        <taxon>Pirellulales</taxon>
        <taxon>Pirellulaceae</taxon>
        <taxon>Stieleria</taxon>
    </lineage>
</organism>
<dbReference type="Proteomes" id="UP000319004">
    <property type="component" value="Chromosome"/>
</dbReference>
<keyword evidence="1" id="KW-0812">Transmembrane</keyword>
<proteinExistence type="predicted"/>
<sequence>MTTDMIRSIWEIAAIVCLRFPVPIRAWAIAVALTNLASLLFLGTLEGRVVLLALIIAISIMAMIHQRLGFVRLLGAGHVTWLVMLPWLLMRLPSAASNPAFHGWLVALLVLNSICLMVDTADVIRFFRGERDPHYRL</sequence>
<feature type="transmembrane region" description="Helical" evidence="1">
    <location>
        <begin position="70"/>
        <end position="89"/>
    </location>
</feature>
<keyword evidence="1" id="KW-1133">Transmembrane helix</keyword>
<dbReference type="EMBL" id="CP037423">
    <property type="protein sequence ID" value="QDV46480.1"/>
    <property type="molecule type" value="Genomic_DNA"/>
</dbReference>
<feature type="transmembrane region" description="Helical" evidence="1">
    <location>
        <begin position="101"/>
        <end position="127"/>
    </location>
</feature>
<reference evidence="2 3" key="1">
    <citation type="submission" date="2019-03" db="EMBL/GenBank/DDBJ databases">
        <title>Deep-cultivation of Planctomycetes and their phenomic and genomic characterization uncovers novel biology.</title>
        <authorList>
            <person name="Wiegand S."/>
            <person name="Jogler M."/>
            <person name="Boedeker C."/>
            <person name="Pinto D."/>
            <person name="Vollmers J."/>
            <person name="Rivas-Marin E."/>
            <person name="Kohn T."/>
            <person name="Peeters S.H."/>
            <person name="Heuer A."/>
            <person name="Rast P."/>
            <person name="Oberbeckmann S."/>
            <person name="Bunk B."/>
            <person name="Jeske O."/>
            <person name="Meyerdierks A."/>
            <person name="Storesund J.E."/>
            <person name="Kallscheuer N."/>
            <person name="Luecker S."/>
            <person name="Lage O.M."/>
            <person name="Pohl T."/>
            <person name="Merkel B.J."/>
            <person name="Hornburger P."/>
            <person name="Mueller R.-W."/>
            <person name="Bruemmer F."/>
            <person name="Labrenz M."/>
            <person name="Spormann A.M."/>
            <person name="Op den Camp H."/>
            <person name="Overmann J."/>
            <person name="Amann R."/>
            <person name="Jetten M.S.M."/>
            <person name="Mascher T."/>
            <person name="Medema M.H."/>
            <person name="Devos D.P."/>
            <person name="Kaster A.-K."/>
            <person name="Ovreas L."/>
            <person name="Rohde M."/>
            <person name="Galperin M.Y."/>
            <person name="Jogler C."/>
        </authorList>
    </citation>
    <scope>NUCLEOTIDE SEQUENCE [LARGE SCALE GENOMIC DNA]</scope>
    <source>
        <strain evidence="2 3">Enr13</strain>
    </source>
</reference>